<accession>C5FTK1</accession>
<proteinExistence type="predicted"/>
<sequence length="164" mass="18952">MYIVRTARSPPIELSRLARDPNQRCIQSAQLCVHIGCITALKEKPPHGLAISREQQGNMCRVVWMEKAVISLWRAESNWLVPSSGTVSSRPACCHHLQEMLLQNQQEPEGKKWARRLLSTQWTRWEIACDGYTAARFADLEPFFFSWEAIFSSLFFLGIWSEQR</sequence>
<keyword evidence="2" id="KW-1185">Reference proteome</keyword>
<organism evidence="1 2">
    <name type="scientific">Arthroderma otae (strain ATCC MYA-4605 / CBS 113480)</name>
    <name type="common">Microsporum canis</name>
    <dbReference type="NCBI Taxonomy" id="554155"/>
    <lineage>
        <taxon>Eukaryota</taxon>
        <taxon>Fungi</taxon>
        <taxon>Dikarya</taxon>
        <taxon>Ascomycota</taxon>
        <taxon>Pezizomycotina</taxon>
        <taxon>Eurotiomycetes</taxon>
        <taxon>Eurotiomycetidae</taxon>
        <taxon>Onygenales</taxon>
        <taxon>Arthrodermataceae</taxon>
        <taxon>Microsporum</taxon>
    </lineage>
</organism>
<dbReference type="HOGENOM" id="CLU_1618594_0_0_1"/>
<dbReference type="Proteomes" id="UP000002035">
    <property type="component" value="Unassembled WGS sequence"/>
</dbReference>
<dbReference type="GeneID" id="9227036"/>
<dbReference type="VEuPathDB" id="FungiDB:MCYG_06023"/>
<reference evidence="2" key="1">
    <citation type="journal article" date="2012" name="MBio">
        <title>Comparative genome analysis of Trichophyton rubrum and related dermatophytes reveals candidate genes involved in infection.</title>
        <authorList>
            <person name="Martinez D.A."/>
            <person name="Oliver B.G."/>
            <person name="Graeser Y."/>
            <person name="Goldberg J.M."/>
            <person name="Li W."/>
            <person name="Martinez-Rossi N.M."/>
            <person name="Monod M."/>
            <person name="Shelest E."/>
            <person name="Barton R.C."/>
            <person name="Birch E."/>
            <person name="Brakhage A.A."/>
            <person name="Chen Z."/>
            <person name="Gurr S.J."/>
            <person name="Heiman D."/>
            <person name="Heitman J."/>
            <person name="Kosti I."/>
            <person name="Rossi A."/>
            <person name="Saif S."/>
            <person name="Samalova M."/>
            <person name="Saunders C.W."/>
            <person name="Shea T."/>
            <person name="Summerbell R.C."/>
            <person name="Xu J."/>
            <person name="Young S."/>
            <person name="Zeng Q."/>
            <person name="Birren B.W."/>
            <person name="Cuomo C.A."/>
            <person name="White T.C."/>
        </authorList>
    </citation>
    <scope>NUCLEOTIDE SEQUENCE [LARGE SCALE GENOMIC DNA]</scope>
    <source>
        <strain evidence="2">ATCC MYA-4605 / CBS 113480</strain>
    </source>
</reference>
<dbReference type="AlphaFoldDB" id="C5FTK1"/>
<protein>
    <submittedName>
        <fullName evidence="1">Uncharacterized protein</fullName>
    </submittedName>
</protein>
<gene>
    <name evidence="1" type="ORF">MCYG_06023</name>
</gene>
<dbReference type="EMBL" id="DS995705">
    <property type="protein sequence ID" value="EEQ33204.1"/>
    <property type="molecule type" value="Genomic_DNA"/>
</dbReference>
<name>C5FTK1_ARTOC</name>
<evidence type="ECO:0000313" key="2">
    <source>
        <dbReference type="Proteomes" id="UP000002035"/>
    </source>
</evidence>
<dbReference type="RefSeq" id="XP_002846154.1">
    <property type="nucleotide sequence ID" value="XM_002846108.1"/>
</dbReference>
<evidence type="ECO:0000313" key="1">
    <source>
        <dbReference type="EMBL" id="EEQ33204.1"/>
    </source>
</evidence>